<reference evidence="1 2" key="1">
    <citation type="journal article" date="2023" name="Plants (Basel)">
        <title>Bridging the Gap: Combining Genomics and Transcriptomics Approaches to Understand Stylosanthes scabra, an Orphan Legume from the Brazilian Caatinga.</title>
        <authorList>
            <person name="Ferreira-Neto J.R.C."/>
            <person name="da Silva M.D."/>
            <person name="Binneck E."/>
            <person name="de Melo N.F."/>
            <person name="da Silva R.H."/>
            <person name="de Melo A.L.T.M."/>
            <person name="Pandolfi V."/>
            <person name="Bustamante F.O."/>
            <person name="Brasileiro-Vidal A.C."/>
            <person name="Benko-Iseppon A.M."/>
        </authorList>
    </citation>
    <scope>NUCLEOTIDE SEQUENCE [LARGE SCALE GENOMIC DNA]</scope>
    <source>
        <tissue evidence="1">Leaves</tissue>
    </source>
</reference>
<proteinExistence type="predicted"/>
<evidence type="ECO:0000313" key="1">
    <source>
        <dbReference type="EMBL" id="MED6145760.1"/>
    </source>
</evidence>
<sequence>MIRLEEIQNSEVPLRLAWDGEGPNNQSTHLFPPHSDFTFQTTLVMVNPTLQIGYNNPMGGGEEYLTIVQRTFECEGLDKENKIERMCLPTGEAPGRVRELLPKKGIDICEE</sequence>
<comment type="caution">
    <text evidence="1">The sequence shown here is derived from an EMBL/GenBank/DDBJ whole genome shotgun (WGS) entry which is preliminary data.</text>
</comment>
<keyword evidence="2" id="KW-1185">Reference proteome</keyword>
<name>A0ABU6TBM3_9FABA</name>
<accession>A0ABU6TBM3</accession>
<dbReference type="EMBL" id="JASCZI010090732">
    <property type="protein sequence ID" value="MED6145760.1"/>
    <property type="molecule type" value="Genomic_DNA"/>
</dbReference>
<dbReference type="Proteomes" id="UP001341840">
    <property type="component" value="Unassembled WGS sequence"/>
</dbReference>
<organism evidence="1 2">
    <name type="scientific">Stylosanthes scabra</name>
    <dbReference type="NCBI Taxonomy" id="79078"/>
    <lineage>
        <taxon>Eukaryota</taxon>
        <taxon>Viridiplantae</taxon>
        <taxon>Streptophyta</taxon>
        <taxon>Embryophyta</taxon>
        <taxon>Tracheophyta</taxon>
        <taxon>Spermatophyta</taxon>
        <taxon>Magnoliopsida</taxon>
        <taxon>eudicotyledons</taxon>
        <taxon>Gunneridae</taxon>
        <taxon>Pentapetalae</taxon>
        <taxon>rosids</taxon>
        <taxon>fabids</taxon>
        <taxon>Fabales</taxon>
        <taxon>Fabaceae</taxon>
        <taxon>Papilionoideae</taxon>
        <taxon>50 kb inversion clade</taxon>
        <taxon>dalbergioids sensu lato</taxon>
        <taxon>Dalbergieae</taxon>
        <taxon>Pterocarpus clade</taxon>
        <taxon>Stylosanthes</taxon>
    </lineage>
</organism>
<evidence type="ECO:0000313" key="2">
    <source>
        <dbReference type="Proteomes" id="UP001341840"/>
    </source>
</evidence>
<protein>
    <submittedName>
        <fullName evidence="1">Uncharacterized protein</fullName>
    </submittedName>
</protein>
<gene>
    <name evidence="1" type="ORF">PIB30_028213</name>
</gene>